<protein>
    <submittedName>
        <fullName evidence="1">Type II toxin-antitoxin system VapC family toxin</fullName>
    </submittedName>
</protein>
<proteinExistence type="predicted"/>
<gene>
    <name evidence="1" type="ORF">Q3M24_15460</name>
</gene>
<sequence length="162" mass="18135">MSKTVYIETSIISYLASWPSRDLIAAGHQQLTHDWWSAEREDFSVYVSALVLKEASAGDTTAASARLQWLRGIPLVDITPEAEELSELLIRQAALLEKAAADALHIAIASYHRLDFLLTWNCKHIANAVKRPLIEHVCREYGFEPPILCTPEELTGGRNHVE</sequence>
<dbReference type="KEGG" id="eaj:Q3M24_15460"/>
<dbReference type="Gene3D" id="3.40.50.1010">
    <property type="entry name" value="5'-nuclease"/>
    <property type="match status" value="1"/>
</dbReference>
<dbReference type="SUPFAM" id="SSF88723">
    <property type="entry name" value="PIN domain-like"/>
    <property type="match status" value="1"/>
</dbReference>
<reference evidence="1" key="2">
    <citation type="submission" date="2024-06" db="EMBL/GenBank/DDBJ databases">
        <authorList>
            <person name="Plum-Jensen L.E."/>
            <person name="Schramm A."/>
            <person name="Marshall I.P.G."/>
        </authorList>
    </citation>
    <scope>NUCLEOTIDE SEQUENCE</scope>
    <source>
        <strain evidence="1">Rat1</strain>
    </source>
</reference>
<dbReference type="AlphaFoldDB" id="A0AAU8LS27"/>
<reference evidence="1" key="1">
    <citation type="journal article" date="2024" name="Syst. Appl. Microbiol.">
        <title>First single-strain enrichments of Electrothrix cable bacteria, description of E. aestuarii sp. nov. and E. rattekaaiensis sp. nov., and proposal of a cable bacteria taxonomy following the rules of the SeqCode.</title>
        <authorList>
            <person name="Plum-Jensen L.E."/>
            <person name="Schramm A."/>
            <person name="Marshall I.P.G."/>
        </authorList>
    </citation>
    <scope>NUCLEOTIDE SEQUENCE</scope>
    <source>
        <strain evidence="1">Rat1</strain>
    </source>
</reference>
<evidence type="ECO:0000313" key="1">
    <source>
        <dbReference type="EMBL" id="XCN71698.1"/>
    </source>
</evidence>
<accession>A0AAU8LS27</accession>
<dbReference type="EMBL" id="CP159373">
    <property type="protein sequence ID" value="XCN71698.1"/>
    <property type="molecule type" value="Genomic_DNA"/>
</dbReference>
<dbReference type="InterPro" id="IPR029060">
    <property type="entry name" value="PIN-like_dom_sf"/>
</dbReference>
<dbReference type="CDD" id="cd18687">
    <property type="entry name" value="PIN_VapC-like"/>
    <property type="match status" value="1"/>
</dbReference>
<organism evidence="1">
    <name type="scientific">Candidatus Electrothrix aestuarii</name>
    <dbReference type="NCBI Taxonomy" id="3062594"/>
    <lineage>
        <taxon>Bacteria</taxon>
        <taxon>Pseudomonadati</taxon>
        <taxon>Thermodesulfobacteriota</taxon>
        <taxon>Desulfobulbia</taxon>
        <taxon>Desulfobulbales</taxon>
        <taxon>Desulfobulbaceae</taxon>
        <taxon>Candidatus Electrothrix</taxon>
    </lineage>
</organism>
<name>A0AAU8LS27_9BACT</name>